<organism evidence="7 8">
    <name type="scientific">Occultella gossypii</name>
    <dbReference type="NCBI Taxonomy" id="2800820"/>
    <lineage>
        <taxon>Bacteria</taxon>
        <taxon>Bacillati</taxon>
        <taxon>Actinomycetota</taxon>
        <taxon>Actinomycetes</taxon>
        <taxon>Micrococcales</taxon>
        <taxon>Ruaniaceae</taxon>
        <taxon>Occultella</taxon>
    </lineage>
</organism>
<dbReference type="EMBL" id="JAGSHT010000027">
    <property type="protein sequence ID" value="MBZ2199390.1"/>
    <property type="molecule type" value="Genomic_DNA"/>
</dbReference>
<dbReference type="RefSeq" id="WP_308116696.1">
    <property type="nucleotide sequence ID" value="NZ_JAGSHT010000027.1"/>
</dbReference>
<feature type="domain" description="HTH lacI-type" evidence="6">
    <location>
        <begin position="1"/>
        <end position="54"/>
    </location>
</feature>
<protein>
    <submittedName>
        <fullName evidence="7">LacI family DNA-binding transcriptional regulator</fullName>
    </submittedName>
</protein>
<evidence type="ECO:0000313" key="7">
    <source>
        <dbReference type="EMBL" id="MBZ2199390.1"/>
    </source>
</evidence>
<evidence type="ECO:0000256" key="2">
    <source>
        <dbReference type="ARBA" id="ARBA00023015"/>
    </source>
</evidence>
<feature type="region of interest" description="Disordered" evidence="5">
    <location>
        <begin position="326"/>
        <end position="358"/>
    </location>
</feature>
<evidence type="ECO:0000259" key="6">
    <source>
        <dbReference type="PROSITE" id="PS50932"/>
    </source>
</evidence>
<keyword evidence="8" id="KW-1185">Reference proteome</keyword>
<feature type="compositionally biased region" description="Polar residues" evidence="5">
    <location>
        <begin position="346"/>
        <end position="358"/>
    </location>
</feature>
<evidence type="ECO:0000256" key="4">
    <source>
        <dbReference type="ARBA" id="ARBA00023163"/>
    </source>
</evidence>
<dbReference type="Pfam" id="PF00356">
    <property type="entry name" value="LacI"/>
    <property type="match status" value="1"/>
</dbReference>
<gene>
    <name evidence="7" type="ORF">KCQ71_24815</name>
</gene>
<dbReference type="SUPFAM" id="SSF53822">
    <property type="entry name" value="Periplasmic binding protein-like I"/>
    <property type="match status" value="1"/>
</dbReference>
<dbReference type="Proteomes" id="UP000826651">
    <property type="component" value="Unassembled WGS sequence"/>
</dbReference>
<accession>A0ABS7SHY3</accession>
<evidence type="ECO:0000313" key="8">
    <source>
        <dbReference type="Proteomes" id="UP000826651"/>
    </source>
</evidence>
<sequence length="358" mass="38612">MAALAGVSQATVSFVLSGRTPSGVRISEETRKRVLDAIRITGYSANPVAQRLAGGHNQILGVFTYEATFPRGGRDFYGPFLAGIEHAAEQIGVDLLLFTSARVVEGSRKLTRSGWQRLGIADGCLLLGQHEERAELQHLLDTNYPFVFVGRRESEGGRLPFVGADYRSATRRAALRACSLGHRRIGYIGASTRDQPTLDRMSGYQAAMTESGLATQFVVPGDATQTAATIADLGLSAALLAPEVDPDELRLALSALRIRVPEDLSVLLLGQPHHQQPGPTRWSGFTLPREQMGARALHLLSQLVGTEAADDQQGTPDLHQLLECTDVPGETLTPPENADRHEAAVRSSTVPPQERNNA</sequence>
<dbReference type="PANTHER" id="PTHR30146">
    <property type="entry name" value="LACI-RELATED TRANSCRIPTIONAL REPRESSOR"/>
    <property type="match status" value="1"/>
</dbReference>
<keyword evidence="2" id="KW-0805">Transcription regulation</keyword>
<keyword evidence="3 7" id="KW-0238">DNA-binding</keyword>
<dbReference type="CDD" id="cd01392">
    <property type="entry name" value="HTH_LacI"/>
    <property type="match status" value="1"/>
</dbReference>
<reference evidence="7 8" key="1">
    <citation type="submission" date="2021-04" db="EMBL/GenBank/DDBJ databases">
        <title>Ruania sp. nov., isolated from sandy soil of mangrove forest.</title>
        <authorList>
            <person name="Ge X."/>
            <person name="Huang R."/>
            <person name="Liu W."/>
        </authorList>
    </citation>
    <scope>NUCLEOTIDE SEQUENCE [LARGE SCALE GENOMIC DNA]</scope>
    <source>
        <strain evidence="7 8">N2-46</strain>
    </source>
</reference>
<dbReference type="PANTHER" id="PTHR30146:SF148">
    <property type="entry name" value="HTH-TYPE TRANSCRIPTIONAL REPRESSOR PURR-RELATED"/>
    <property type="match status" value="1"/>
</dbReference>
<dbReference type="InterPro" id="IPR010982">
    <property type="entry name" value="Lambda_DNA-bd_dom_sf"/>
</dbReference>
<dbReference type="Pfam" id="PF13377">
    <property type="entry name" value="Peripla_BP_3"/>
    <property type="match status" value="1"/>
</dbReference>
<keyword evidence="4" id="KW-0804">Transcription</keyword>
<dbReference type="CDD" id="cd06267">
    <property type="entry name" value="PBP1_LacI_sugar_binding-like"/>
    <property type="match status" value="1"/>
</dbReference>
<dbReference type="SMART" id="SM00354">
    <property type="entry name" value="HTH_LACI"/>
    <property type="match status" value="1"/>
</dbReference>
<comment type="caution">
    <text evidence="7">The sequence shown here is derived from an EMBL/GenBank/DDBJ whole genome shotgun (WGS) entry which is preliminary data.</text>
</comment>
<name>A0ABS7SHY3_9MICO</name>
<evidence type="ECO:0000256" key="3">
    <source>
        <dbReference type="ARBA" id="ARBA00023125"/>
    </source>
</evidence>
<dbReference type="SUPFAM" id="SSF47413">
    <property type="entry name" value="lambda repressor-like DNA-binding domains"/>
    <property type="match status" value="1"/>
</dbReference>
<dbReference type="PROSITE" id="PS50932">
    <property type="entry name" value="HTH_LACI_2"/>
    <property type="match status" value="1"/>
</dbReference>
<dbReference type="InterPro" id="IPR028082">
    <property type="entry name" value="Peripla_BP_I"/>
</dbReference>
<evidence type="ECO:0000256" key="5">
    <source>
        <dbReference type="SAM" id="MobiDB-lite"/>
    </source>
</evidence>
<dbReference type="Gene3D" id="3.40.50.2300">
    <property type="match status" value="2"/>
</dbReference>
<dbReference type="GO" id="GO:0003677">
    <property type="term" value="F:DNA binding"/>
    <property type="evidence" value="ECO:0007669"/>
    <property type="project" value="UniProtKB-KW"/>
</dbReference>
<dbReference type="Gene3D" id="1.10.260.40">
    <property type="entry name" value="lambda repressor-like DNA-binding domains"/>
    <property type="match status" value="1"/>
</dbReference>
<dbReference type="InterPro" id="IPR000843">
    <property type="entry name" value="HTH_LacI"/>
</dbReference>
<dbReference type="InterPro" id="IPR046335">
    <property type="entry name" value="LacI/GalR-like_sensor"/>
</dbReference>
<proteinExistence type="predicted"/>
<evidence type="ECO:0000256" key="1">
    <source>
        <dbReference type="ARBA" id="ARBA00022491"/>
    </source>
</evidence>
<keyword evidence="1" id="KW-0678">Repressor</keyword>